<protein>
    <recommendedName>
        <fullName evidence="4">Cytosolic protein</fullName>
    </recommendedName>
</protein>
<organism evidence="2 3">
    <name type="scientific">Salinicoccus siamensis</name>
    <dbReference type="NCBI Taxonomy" id="381830"/>
    <lineage>
        <taxon>Bacteria</taxon>
        <taxon>Bacillati</taxon>
        <taxon>Bacillota</taxon>
        <taxon>Bacilli</taxon>
        <taxon>Bacillales</taxon>
        <taxon>Staphylococcaceae</taxon>
        <taxon>Salinicoccus</taxon>
    </lineage>
</organism>
<keyword evidence="3" id="KW-1185">Reference proteome</keyword>
<feature type="region of interest" description="Disordered" evidence="1">
    <location>
        <begin position="36"/>
        <end position="62"/>
    </location>
</feature>
<proteinExistence type="predicted"/>
<evidence type="ECO:0008006" key="4">
    <source>
        <dbReference type="Google" id="ProtNLM"/>
    </source>
</evidence>
<gene>
    <name evidence="2" type="ORF">ACFFLE_10735</name>
</gene>
<accession>A0ABV5Z611</accession>
<dbReference type="RefSeq" id="WP_380572032.1">
    <property type="nucleotide sequence ID" value="NZ_JBHMAH010000031.1"/>
</dbReference>
<dbReference type="EMBL" id="JBHMAH010000031">
    <property type="protein sequence ID" value="MFB9861542.1"/>
    <property type="molecule type" value="Genomic_DNA"/>
</dbReference>
<name>A0ABV5Z611_9STAP</name>
<reference evidence="2 3" key="1">
    <citation type="submission" date="2024-09" db="EMBL/GenBank/DDBJ databases">
        <authorList>
            <person name="Sun Q."/>
            <person name="Mori K."/>
        </authorList>
    </citation>
    <scope>NUCLEOTIDE SEQUENCE [LARGE SCALE GENOMIC DNA]</scope>
    <source>
        <strain evidence="2 3">JCM 12822</strain>
    </source>
</reference>
<sequence>MKNSTRLQEFPTIPYLYAERHNPPVSTYEHTLGQYRDAEGRPQFLDDRPKRSTDEQKKPHSK</sequence>
<evidence type="ECO:0000256" key="1">
    <source>
        <dbReference type="SAM" id="MobiDB-lite"/>
    </source>
</evidence>
<evidence type="ECO:0000313" key="2">
    <source>
        <dbReference type="EMBL" id="MFB9861542.1"/>
    </source>
</evidence>
<comment type="caution">
    <text evidence="2">The sequence shown here is derived from an EMBL/GenBank/DDBJ whole genome shotgun (WGS) entry which is preliminary data.</text>
</comment>
<evidence type="ECO:0000313" key="3">
    <source>
        <dbReference type="Proteomes" id="UP001589740"/>
    </source>
</evidence>
<dbReference type="Proteomes" id="UP001589740">
    <property type="component" value="Unassembled WGS sequence"/>
</dbReference>